<accession>A0A382P6T4</accession>
<name>A0A382P6T4_9ZZZZ</name>
<dbReference type="PANTHER" id="PTHR10907">
    <property type="entry name" value="REGUCALCIN"/>
    <property type="match status" value="1"/>
</dbReference>
<dbReference type="Gene3D" id="2.120.10.30">
    <property type="entry name" value="TolB, C-terminal domain"/>
    <property type="match status" value="1"/>
</dbReference>
<dbReference type="Pfam" id="PF08450">
    <property type="entry name" value="SGL"/>
    <property type="match status" value="1"/>
</dbReference>
<evidence type="ECO:0000313" key="3">
    <source>
        <dbReference type="EMBL" id="SVC69139.1"/>
    </source>
</evidence>
<organism evidence="3">
    <name type="scientific">marine metagenome</name>
    <dbReference type="NCBI Taxonomy" id="408172"/>
    <lineage>
        <taxon>unclassified sequences</taxon>
        <taxon>metagenomes</taxon>
        <taxon>ecological metagenomes</taxon>
    </lineage>
</organism>
<protein>
    <recommendedName>
        <fullName evidence="2">SMP-30/Gluconolactonase/LRE-like region domain-containing protein</fullName>
    </recommendedName>
</protein>
<gene>
    <name evidence="3" type="ORF">METZ01_LOCUS321993</name>
</gene>
<dbReference type="GO" id="GO:0019853">
    <property type="term" value="P:L-ascorbic acid biosynthetic process"/>
    <property type="evidence" value="ECO:0007669"/>
    <property type="project" value="TreeGrafter"/>
</dbReference>
<dbReference type="InterPro" id="IPR013658">
    <property type="entry name" value="SGL"/>
</dbReference>
<dbReference type="GO" id="GO:0005509">
    <property type="term" value="F:calcium ion binding"/>
    <property type="evidence" value="ECO:0007669"/>
    <property type="project" value="TreeGrafter"/>
</dbReference>
<dbReference type="EMBL" id="UINC01105304">
    <property type="protein sequence ID" value="SVC69139.1"/>
    <property type="molecule type" value="Genomic_DNA"/>
</dbReference>
<reference evidence="3" key="1">
    <citation type="submission" date="2018-05" db="EMBL/GenBank/DDBJ databases">
        <authorList>
            <person name="Lanie J.A."/>
            <person name="Ng W.-L."/>
            <person name="Kazmierczak K.M."/>
            <person name="Andrzejewski T.M."/>
            <person name="Davidsen T.M."/>
            <person name="Wayne K.J."/>
            <person name="Tettelin H."/>
            <person name="Glass J.I."/>
            <person name="Rusch D."/>
            <person name="Podicherti R."/>
            <person name="Tsui H.-C.T."/>
            <person name="Winkler M.E."/>
        </authorList>
    </citation>
    <scope>NUCLEOTIDE SEQUENCE</scope>
</reference>
<feature type="non-terminal residue" evidence="3">
    <location>
        <position position="77"/>
    </location>
</feature>
<dbReference type="AlphaFoldDB" id="A0A382P6T4"/>
<comment type="similarity">
    <text evidence="1">Belongs to the SMP-30/CGR1 family.</text>
</comment>
<evidence type="ECO:0000256" key="1">
    <source>
        <dbReference type="ARBA" id="ARBA00008853"/>
    </source>
</evidence>
<dbReference type="SUPFAM" id="SSF63829">
    <property type="entry name" value="Calcium-dependent phosphotriesterase"/>
    <property type="match status" value="1"/>
</dbReference>
<dbReference type="InterPro" id="IPR011042">
    <property type="entry name" value="6-blade_b-propeller_TolB-like"/>
</dbReference>
<sequence>MNCFSPRSGEHKQWEMPEKLCCFALREKGGFVAAMGSGFAFLDLDTGTVDFIKKIEENQPENRLNDGRCDRQGRFWA</sequence>
<feature type="domain" description="SMP-30/Gluconolactonase/LRE-like region" evidence="2">
    <location>
        <begin position="3"/>
        <end position="77"/>
    </location>
</feature>
<evidence type="ECO:0000259" key="2">
    <source>
        <dbReference type="Pfam" id="PF08450"/>
    </source>
</evidence>
<dbReference type="PANTHER" id="PTHR10907:SF47">
    <property type="entry name" value="REGUCALCIN"/>
    <property type="match status" value="1"/>
</dbReference>
<proteinExistence type="inferred from homology"/>
<dbReference type="GO" id="GO:0004341">
    <property type="term" value="F:gluconolactonase activity"/>
    <property type="evidence" value="ECO:0007669"/>
    <property type="project" value="TreeGrafter"/>
</dbReference>